<dbReference type="OrthoDB" id="3242640at2759"/>
<dbReference type="InterPro" id="IPR041679">
    <property type="entry name" value="DNA2/NAM7-like_C"/>
</dbReference>
<evidence type="ECO:0000313" key="4">
    <source>
        <dbReference type="Proteomes" id="UP000027265"/>
    </source>
</evidence>
<dbReference type="HOGENOM" id="CLU_1256195_0_0_1"/>
<feature type="compositionally biased region" description="Basic and acidic residues" evidence="1">
    <location>
        <begin position="29"/>
        <end position="38"/>
    </location>
</feature>
<dbReference type="Gene3D" id="3.40.50.300">
    <property type="entry name" value="P-loop containing nucleotide triphosphate hydrolases"/>
    <property type="match status" value="1"/>
</dbReference>
<feature type="domain" description="DNA2/NAM7 helicase-like C-terminal" evidence="2">
    <location>
        <begin position="123"/>
        <end position="163"/>
    </location>
</feature>
<accession>A0A067PJW5</accession>
<reference evidence="4" key="1">
    <citation type="journal article" date="2014" name="Proc. Natl. Acad. Sci. U.S.A.">
        <title>Extensive sampling of basidiomycete genomes demonstrates inadequacy of the white-rot/brown-rot paradigm for wood decay fungi.</title>
        <authorList>
            <person name="Riley R."/>
            <person name="Salamov A.A."/>
            <person name="Brown D.W."/>
            <person name="Nagy L.G."/>
            <person name="Floudas D."/>
            <person name="Held B.W."/>
            <person name="Levasseur A."/>
            <person name="Lombard V."/>
            <person name="Morin E."/>
            <person name="Otillar R."/>
            <person name="Lindquist E.A."/>
            <person name="Sun H."/>
            <person name="LaButti K.M."/>
            <person name="Schmutz J."/>
            <person name="Jabbour D."/>
            <person name="Luo H."/>
            <person name="Baker S.E."/>
            <person name="Pisabarro A.G."/>
            <person name="Walton J.D."/>
            <person name="Blanchette R.A."/>
            <person name="Henrissat B."/>
            <person name="Martin F."/>
            <person name="Cullen D."/>
            <person name="Hibbett D.S."/>
            <person name="Grigoriev I.V."/>
        </authorList>
    </citation>
    <scope>NUCLEOTIDE SEQUENCE [LARGE SCALE GENOMIC DNA]</scope>
    <source>
        <strain evidence="4">MUCL 33604</strain>
    </source>
</reference>
<keyword evidence="4" id="KW-1185">Reference proteome</keyword>
<dbReference type="Proteomes" id="UP000027265">
    <property type="component" value="Unassembled WGS sequence"/>
</dbReference>
<gene>
    <name evidence="3" type="ORF">JAAARDRAFT_196886</name>
</gene>
<name>A0A067PJW5_9AGAM</name>
<organism evidence="3 4">
    <name type="scientific">Jaapia argillacea MUCL 33604</name>
    <dbReference type="NCBI Taxonomy" id="933084"/>
    <lineage>
        <taxon>Eukaryota</taxon>
        <taxon>Fungi</taxon>
        <taxon>Dikarya</taxon>
        <taxon>Basidiomycota</taxon>
        <taxon>Agaricomycotina</taxon>
        <taxon>Agaricomycetes</taxon>
        <taxon>Agaricomycetidae</taxon>
        <taxon>Jaapiales</taxon>
        <taxon>Jaapiaceae</taxon>
        <taxon>Jaapia</taxon>
    </lineage>
</organism>
<feature type="region of interest" description="Disordered" evidence="1">
    <location>
        <begin position="1"/>
        <end position="48"/>
    </location>
</feature>
<dbReference type="InterPro" id="IPR027417">
    <property type="entry name" value="P-loop_NTPase"/>
</dbReference>
<protein>
    <recommendedName>
        <fullName evidence="2">DNA2/NAM7 helicase-like C-terminal domain-containing protein</fullName>
    </recommendedName>
</protein>
<dbReference type="Pfam" id="PF13087">
    <property type="entry name" value="AAA_12"/>
    <property type="match status" value="1"/>
</dbReference>
<dbReference type="InParanoid" id="A0A067PJW5"/>
<evidence type="ECO:0000256" key="1">
    <source>
        <dbReference type="SAM" id="MobiDB-lite"/>
    </source>
</evidence>
<evidence type="ECO:0000259" key="2">
    <source>
        <dbReference type="Pfam" id="PF13087"/>
    </source>
</evidence>
<dbReference type="EMBL" id="KL197730">
    <property type="protein sequence ID" value="KDQ54135.1"/>
    <property type="molecule type" value="Genomic_DNA"/>
</dbReference>
<proteinExistence type="predicted"/>
<evidence type="ECO:0000313" key="3">
    <source>
        <dbReference type="EMBL" id="KDQ54135.1"/>
    </source>
</evidence>
<sequence length="220" mass="24811">MKTSGQSAKNVAKCTEVQDDPSHSSPGSDRSELSHDEAMGDDNSPFRPQEEALIIPKTVGASQDARNHSIQPAGGHVWAWDQENARVRHRLHRFPLKSCIRRSCPPILLSRPNPPPTSPRAEREIGTVDGMQGLEKEAIAISPVRCNEQREVGFLKDKRSLNVYRYDLSQETPRSYSEYSFHPLLALTYQQCIVRDSSTVEHGSSFLKEWLKWLAYNADV</sequence>
<dbReference type="AlphaFoldDB" id="A0A067PJW5"/>